<evidence type="ECO:0000313" key="3">
    <source>
        <dbReference type="Proteomes" id="UP000060778"/>
    </source>
</evidence>
<dbReference type="Proteomes" id="UP000060778">
    <property type="component" value="Chromosome"/>
</dbReference>
<feature type="transmembrane region" description="Helical" evidence="1">
    <location>
        <begin position="12"/>
        <end position="38"/>
    </location>
</feature>
<dbReference type="GeneID" id="30680232"/>
<dbReference type="KEGG" id="iis:EYM_04195"/>
<dbReference type="EMBL" id="CP006867">
    <property type="protein sequence ID" value="ALU12475.1"/>
    <property type="molecule type" value="Genomic_DNA"/>
</dbReference>
<gene>
    <name evidence="2" type="ORF">EYM_04195</name>
</gene>
<keyword evidence="1" id="KW-0472">Membrane</keyword>
<accession>A0A0U3E3J4</accession>
<evidence type="ECO:0000256" key="1">
    <source>
        <dbReference type="SAM" id="Phobius"/>
    </source>
</evidence>
<organism evidence="2 3">
    <name type="scientific">Ignicoccus islandicus DSM 13165</name>
    <dbReference type="NCBI Taxonomy" id="940295"/>
    <lineage>
        <taxon>Archaea</taxon>
        <taxon>Thermoproteota</taxon>
        <taxon>Thermoprotei</taxon>
        <taxon>Desulfurococcales</taxon>
        <taxon>Desulfurococcaceae</taxon>
        <taxon>Ignicoccus</taxon>
    </lineage>
</organism>
<name>A0A0U3E3J4_9CREN</name>
<dbReference type="STRING" id="940295.EYM_04195"/>
<keyword evidence="3" id="KW-1185">Reference proteome</keyword>
<evidence type="ECO:0008006" key="4">
    <source>
        <dbReference type="Google" id="ProtNLM"/>
    </source>
</evidence>
<dbReference type="OrthoDB" id="101984at2157"/>
<keyword evidence="1" id="KW-0812">Transmembrane</keyword>
<dbReference type="RefSeq" id="WP_075049794.1">
    <property type="nucleotide sequence ID" value="NZ_CP006867.1"/>
</dbReference>
<proteinExistence type="predicted"/>
<sequence>MPTSRKKSSNSLSRGGIGIVIGAFIMLILFLLAMMMFVQIINRQQEIGMEMSTPNIGAQKAYVAALLSAGLCACTSSTINVKGLQGSFVNIIYKENVKLPNEVLLAVTIALNTTFKEGAHTLSQVILTPSSPQSSVTLIDPKTGQSSVALLKLLLPLNASSPTFELLYEGAKKNDWEVLVDGNSTGLYAIASVQVSLIGQTDRIESIKVDSVKVTTISADVELTPCRLTLANATGGLSIASFQLQGGITTSQCNCTCKIKGLPTTQWISLAALFANQKCPPPPDDRTAVFFIPFELRSTILRNDFPIVIPVNATKLAMGDGAGGKGFPERYLELAYKGDPNLEERLNFFKNTCGPGGYKCSYIYGIMAWVKDPKSDTKVLTDWSFTPTIATLDEVEYGSTEYYRSRWYWSIYSHIKSLTFSSPYLGNEVILKDEDGNLVPEVYVESNGTQLKVFNAPYYLSDHWGFFSPSVKFQSNYTLYTVNGIPIEPSTPSQVPAGDVQSSDELTIQPEEVIEFAGKGLFGDVIEKKGADKLILYDDNVVTGKTAYGVINIPFTAMINGTVFLEVTSYDVGYKVFLDGQPVFSSWIERTERTITEKVWKIELTNMLSRELRDVEIPIKLPSELIGKPITVTDENGNPIPFCYEEGIVQGQLSSYGPCTTEPSPRDVRIWLRVSLPPGPSALRLNVIVGTNGATDPKNVFHYYDNFDVDMGWKSIGDGRVVVPNDEVAPLYSRGAAKKDGACDPQGGYLEIPDLRAIPDSLKITIRNPTGNALNNVQVRIETPFKGTSVSVKTDAGDLPFCYETSTGECTTDHTKSNGALWILISSLAPNASINVTVTRGEEGLVTDPRNIFLLYDDFNGNSLDPNWISVNNPSGQFSIENGLLIMWGDWNGWWVRSEGRGMALVWSSPIIVNNNEKIIVEGRARGQGNSGDRDLGVMLVRDPNHPYDRFIGVAATTTYSRVWVVRNPNWVYGGSNNLDANSWRFFKVIYGNSRADIYRSTSYEGILSNSGDYDPITNAPNWQTIYVALHGDSDRNRNQGNSQLDWIRVRKEANVEIRYLNWAPSRGVTVDENHGYVLEFFNYRLREHMNCPITRVGLEDDSFNGFTTYVDFNGQSIGIDERTNGNAYAHSSGGIDLVRGAWYFTQLAILPHEVKLFLDGPTTGTYTLKDTELRRLPSTQRTYTRIVVRGGWPYWIDELRIREYVDETKVYGRFVEEVVTRNETMPYEMTQTIALPVKPGAHVVTIHFYDALDTGYLKFAITDKKAGIFYKPLLSDYGYGNAAGWVTVRIPFTVYPGETVRGGVCVYVKYWPLEIWYQLGGPYMGTNFLPPINVKPSSTYIPPPQGNYGVFYAPLERGCYDNIHQSKTDCPSPYLVNEHGSQPSLLVNIPFKEDFNRISSNELDIGKANAEVMKEAGKWNLQGDVYVGDFDTYLKSLGYPIENDNGDMEVLLQNGFIRLSDFVMDNIREDLLKPWVACFNALIATRNSYSGITNVGGPEGGFTFSFYKQFDYIVPSNAPDLLGFYGTGDSSGFGVEFDPRYTTMAQFDGTNSYWIDNEPLAPHYALIYRDMFTNWLPGEVLARFTTTFEDFLNAWKRICVIVKPEDVVSRGNAYFQRMSVVAYEMDGNGNVNKVLLDAQDVTKATYGSGSAIGHDVFVYDENGNAVKWYVALFTCSGTTCATQEPNNYNEVPSNANPVNLDGSYVVANANPYELTDSFPIPLTKTPGTSLVFVAKPDQGVTVFDGPSEGYVYEFDYIAENIVWTKRSGGSSSSRAVIVAEFQASSNGIVVLEAYGSDYIKVWHEYQVLREDGSTETRIEPVVSGWFVMAGNPKILWTIYARPGLNRIIVQWGNSWWDEPITLKLYNGVGKLAWKVRLFYDDNFDDCPGRNPRVPPDPSKYIVPNVNVNDEIRELLKPPTSSIPNFFDNGNAWDPGNVYEVASNDEDSIWFQRIDHITVDGEEYRYPIGVIQPLGTSWFLGSNEVVTYDGRLRQISGCYGIVPTDAATYVVYQRPPELDEAAFVSAYSIVQITKPTTLQFQIAADDAQAVAVAKVKYDEEQGKWIIISKPRIVESNWAYTPGRVRTFSLNFPEPGYYIVVIYFADSCCGGGLYVKVNEVVSEPSSGFYIPPAWSIGFTSSGNIGDLSTVTLIDDFRLCQPGTVENLTEVAKLCAADDYYVHAQSGEIKVLVDDDFNYMANWTVIKRYEAPPGSNSQPKLGLKALNQGGNGLIELVSGQPNQASVILVDPKIMENIRWLLQGRPWLLNLKFKVEGDPEGFAVAFYKKYYPLESKDFTSVWQVRPWGGSALGLIAGPNSGYSPGYAVEVDFHRSQAPPVEAHRVKSLGLFMENNILVDAHVALVKDSPYALIGYHAISPSSIIDGNWHELTIYVDPQWSGNCYFDVSQSIGEFSYMTYCLKPNVGFSSFEACSQIATCGGKVMVWIDNELVLNTSVGLEGFSIPEEWFLGFTASNSEEHYGTVSIDDVIVVAPKSPEVNDPKKLLELARNPWVQANSFYVVYLTKKGYYIEEPWSRRGALERNNQIWGLTGSNTQPLVKWHVEVYKAFPMDADCQWGHQCTFSTHYQPHWEPDSPGDRPWLDPQWQCSESCSLVAKVDATVPTKPVSGSPTTSDWDYSVAVYSNETLPNGGPCCAANWCTNPESYWLIGNPLVKIPYRGPRCLLDGKHWAYYGVMNTTMYFTPGTKIYIRHDDGIKVWIDNNTALDLWDPTAPRQDYYVIEVPEGYHTVTIQWYDMCNGGVLQVLVATEESYYRYPSDVTPIGCWHAPLTLDDDWVWFKATPSSREDIPSFDLSQFPFYGVNWLNWIAIMVNGDMYFKDDCTQQDWFLRDYTPNWNEFLGHTGIYPFFSDLIAWTNSFLYAGWHGAHIEKWTQYGYSHGQRWASIWWDESFYPYWENDPWLRARFGATLYESGDVVFHYDRADLVLGENWTWPYIALNWFFSGITSGNNAGWSALVSTVKSFDSNATPENTGQQVGIFADVWSGLDLFDRPKKAERPDMLLKTVNDTSLGEVSLSECRAYAEQDNQVNCNANYESYAFTSSKDVLFQYQGSLFTVVGGAECLNCKTPAIQPPPSPQPAKVAEEPPDCYCVCGMQSQPTKLSGNVTSTQVGLIAVTCNMTIPIK</sequence>
<protein>
    <recommendedName>
        <fullName evidence="4">DUF2341 domain-containing protein</fullName>
    </recommendedName>
</protein>
<reference evidence="2 3" key="1">
    <citation type="submission" date="2013-11" db="EMBL/GenBank/DDBJ databases">
        <title>Comparative genomics of Ignicoccus.</title>
        <authorList>
            <person name="Podar M."/>
        </authorList>
    </citation>
    <scope>NUCLEOTIDE SEQUENCE [LARGE SCALE GENOMIC DNA]</scope>
    <source>
        <strain evidence="2 3">DSM 13165</strain>
    </source>
</reference>
<evidence type="ECO:0000313" key="2">
    <source>
        <dbReference type="EMBL" id="ALU12475.1"/>
    </source>
</evidence>
<keyword evidence="1" id="KW-1133">Transmembrane helix</keyword>